<evidence type="ECO:0000313" key="2">
    <source>
        <dbReference type="Proteomes" id="UP000325315"/>
    </source>
</evidence>
<dbReference type="Proteomes" id="UP000325315">
    <property type="component" value="Unassembled WGS sequence"/>
</dbReference>
<keyword evidence="2" id="KW-1185">Reference proteome</keyword>
<gene>
    <name evidence="1" type="ORF">EPI10_024036</name>
</gene>
<dbReference type="AlphaFoldDB" id="A0A5B6VXG6"/>
<accession>A0A5B6VXG6</accession>
<evidence type="ECO:0000313" key="1">
    <source>
        <dbReference type="EMBL" id="KAA3473674.1"/>
    </source>
</evidence>
<organism evidence="1 2">
    <name type="scientific">Gossypium australe</name>
    <dbReference type="NCBI Taxonomy" id="47621"/>
    <lineage>
        <taxon>Eukaryota</taxon>
        <taxon>Viridiplantae</taxon>
        <taxon>Streptophyta</taxon>
        <taxon>Embryophyta</taxon>
        <taxon>Tracheophyta</taxon>
        <taxon>Spermatophyta</taxon>
        <taxon>Magnoliopsida</taxon>
        <taxon>eudicotyledons</taxon>
        <taxon>Gunneridae</taxon>
        <taxon>Pentapetalae</taxon>
        <taxon>rosids</taxon>
        <taxon>malvids</taxon>
        <taxon>Malvales</taxon>
        <taxon>Malvaceae</taxon>
        <taxon>Malvoideae</taxon>
        <taxon>Gossypium</taxon>
    </lineage>
</organism>
<name>A0A5B6VXG6_9ROSI</name>
<sequence length="60" mass="7080">MAEYRRGLFSHLSSFLKQSVDRFSKGIYINQVIPSDSDRAGEERKVAMQKNMWIWQKDSI</sequence>
<dbReference type="EMBL" id="SMMG02000005">
    <property type="protein sequence ID" value="KAA3473674.1"/>
    <property type="molecule type" value="Genomic_DNA"/>
</dbReference>
<protein>
    <submittedName>
        <fullName evidence="1">Uncharacterized protein</fullName>
    </submittedName>
</protein>
<comment type="caution">
    <text evidence="1">The sequence shown here is derived from an EMBL/GenBank/DDBJ whole genome shotgun (WGS) entry which is preliminary data.</text>
</comment>
<proteinExistence type="predicted"/>
<reference evidence="2" key="1">
    <citation type="journal article" date="2019" name="Plant Biotechnol. J.">
        <title>Genome sequencing of the Australian wild diploid species Gossypium australe highlights disease resistance and delayed gland morphogenesis.</title>
        <authorList>
            <person name="Cai Y."/>
            <person name="Cai X."/>
            <person name="Wang Q."/>
            <person name="Wang P."/>
            <person name="Zhang Y."/>
            <person name="Cai C."/>
            <person name="Xu Y."/>
            <person name="Wang K."/>
            <person name="Zhou Z."/>
            <person name="Wang C."/>
            <person name="Geng S."/>
            <person name="Li B."/>
            <person name="Dong Q."/>
            <person name="Hou Y."/>
            <person name="Wang H."/>
            <person name="Ai P."/>
            <person name="Liu Z."/>
            <person name="Yi F."/>
            <person name="Sun M."/>
            <person name="An G."/>
            <person name="Cheng J."/>
            <person name="Zhang Y."/>
            <person name="Shi Q."/>
            <person name="Xie Y."/>
            <person name="Shi X."/>
            <person name="Chang Y."/>
            <person name="Huang F."/>
            <person name="Chen Y."/>
            <person name="Hong S."/>
            <person name="Mi L."/>
            <person name="Sun Q."/>
            <person name="Zhang L."/>
            <person name="Zhou B."/>
            <person name="Peng R."/>
            <person name="Zhang X."/>
            <person name="Liu F."/>
        </authorList>
    </citation>
    <scope>NUCLEOTIDE SEQUENCE [LARGE SCALE GENOMIC DNA]</scope>
    <source>
        <strain evidence="2">cv. PA1801</strain>
    </source>
</reference>